<keyword evidence="1" id="KW-0472">Membrane</keyword>
<dbReference type="AlphaFoldDB" id="A0AA86TNX3"/>
<keyword evidence="4" id="KW-1185">Reference proteome</keyword>
<dbReference type="EMBL" id="CAXDID020000012">
    <property type="protein sequence ID" value="CAL5980225.1"/>
    <property type="molecule type" value="Genomic_DNA"/>
</dbReference>
<comment type="caution">
    <text evidence="2">The sequence shown here is derived from an EMBL/GenBank/DDBJ whole genome shotgun (WGS) entry which is preliminary data.</text>
</comment>
<accession>A0AA86TNX3</accession>
<keyword evidence="1" id="KW-0812">Transmembrane</keyword>
<protein>
    <submittedName>
        <fullName evidence="3">Hypothetical_protein</fullName>
    </submittedName>
</protein>
<dbReference type="Proteomes" id="UP001642409">
    <property type="component" value="Unassembled WGS sequence"/>
</dbReference>
<keyword evidence="1" id="KW-1133">Transmembrane helix</keyword>
<sequence length="158" mass="18297">MSGISLKIKLQITIVSSSIIKYLFSLLIIWLSLPTKLSEGSRASEFIQVLILVRFPESYFGDQIRQRSEKINFSQKFTDIIKNTNIQQLVSKCPKNELQDMCIKQYQKPSLRNNDKILIAILYVIVLHNRNDCLIGNYCQLLDGYRINQYKCVTCLSI</sequence>
<reference evidence="3 4" key="2">
    <citation type="submission" date="2024-07" db="EMBL/GenBank/DDBJ databases">
        <authorList>
            <person name="Akdeniz Z."/>
        </authorList>
    </citation>
    <scope>NUCLEOTIDE SEQUENCE [LARGE SCALE GENOMIC DNA]</scope>
</reference>
<evidence type="ECO:0000313" key="4">
    <source>
        <dbReference type="Proteomes" id="UP001642409"/>
    </source>
</evidence>
<name>A0AA86TNX3_9EUKA</name>
<evidence type="ECO:0000256" key="1">
    <source>
        <dbReference type="SAM" id="Phobius"/>
    </source>
</evidence>
<reference evidence="2" key="1">
    <citation type="submission" date="2023-06" db="EMBL/GenBank/DDBJ databases">
        <authorList>
            <person name="Kurt Z."/>
        </authorList>
    </citation>
    <scope>NUCLEOTIDE SEQUENCE</scope>
</reference>
<feature type="transmembrane region" description="Helical" evidence="1">
    <location>
        <begin position="12"/>
        <end position="33"/>
    </location>
</feature>
<proteinExistence type="predicted"/>
<gene>
    <name evidence="2" type="ORF">HINF_LOCUS10800</name>
    <name evidence="3" type="ORF">HINF_LOCUS6066</name>
</gene>
<organism evidence="2">
    <name type="scientific">Hexamita inflata</name>
    <dbReference type="NCBI Taxonomy" id="28002"/>
    <lineage>
        <taxon>Eukaryota</taxon>
        <taxon>Metamonada</taxon>
        <taxon>Diplomonadida</taxon>
        <taxon>Hexamitidae</taxon>
        <taxon>Hexamitinae</taxon>
        <taxon>Hexamita</taxon>
    </lineage>
</organism>
<evidence type="ECO:0000313" key="2">
    <source>
        <dbReference type="EMBL" id="CAI9923155.1"/>
    </source>
</evidence>
<evidence type="ECO:0000313" key="3">
    <source>
        <dbReference type="EMBL" id="CAL5980225.1"/>
    </source>
</evidence>
<dbReference type="EMBL" id="CATOUU010000279">
    <property type="protein sequence ID" value="CAI9923155.1"/>
    <property type="molecule type" value="Genomic_DNA"/>
</dbReference>